<dbReference type="Gene3D" id="3.20.20.450">
    <property type="entry name" value="EAL domain"/>
    <property type="match status" value="1"/>
</dbReference>
<dbReference type="SMART" id="SM00052">
    <property type="entry name" value="EAL"/>
    <property type="match status" value="1"/>
</dbReference>
<sequence>MPLLETPLRHAVFSRRIIMFGLLFFALYCSLMLTLTWHDRELQHQQLLESSSLTLQKDLNSHQRLLSPLLPFTQTPCDSIGQELSSRAAIAGDLRTLLLVNNDHAYCSSTTGAFDLPVSDISAQVDTTQDSDIQLIKGTSFQPGKPALVMWLKTPGSAQSGVLTMMDLTLAPFQLMMANHPEITGIALENHGNAMTSWQSQLTPLNRLPAVPLHRLAVAGYPLEFTLYGSHLAARDYQLTALGGIPLTLMVMLIAWLALYYVCDPGKQILLAIKRGEFHVEYQPLIASASGAAYGVEALLRWHHPRQGMIPPDIFIRVAEKQNVIIALTRHLFQLVARDAKMLCQHLPAGTHMGLNLSPLHLEDEGFRQDVLKWVATMPENHFNYVFEITEHIMVREKNAEAIFSWLRQNDIRIAIDDFGTGHSALIYLEKYPFDYLKIDRGFIQPLSSDTLTSPVLDTVLQLAHKLKLKTVAEGVETREQEAWLINRGVSHLQGYLYSRPLKPEGLISWFEQHAALKIAS</sequence>
<evidence type="ECO:0000256" key="9">
    <source>
        <dbReference type="ARBA" id="ARBA00034290"/>
    </source>
</evidence>
<evidence type="ECO:0000259" key="11">
    <source>
        <dbReference type="PROSITE" id="PS50883"/>
    </source>
</evidence>
<gene>
    <name evidence="12" type="ORF">F3J40_15155</name>
</gene>
<dbReference type="InterPro" id="IPR024744">
    <property type="entry name" value="CSS-motif_dom"/>
</dbReference>
<comment type="catalytic activity">
    <reaction evidence="9">
        <text>3',3'-c-di-GMP + H2O = 5'-phosphoguanylyl(3'-&gt;5')guanosine + H(+)</text>
        <dbReference type="Rhea" id="RHEA:24902"/>
        <dbReference type="ChEBI" id="CHEBI:15377"/>
        <dbReference type="ChEBI" id="CHEBI:15378"/>
        <dbReference type="ChEBI" id="CHEBI:58754"/>
        <dbReference type="ChEBI" id="CHEBI:58805"/>
        <dbReference type="EC" id="3.1.4.52"/>
    </reaction>
</comment>
<dbReference type="InterPro" id="IPR001633">
    <property type="entry name" value="EAL_dom"/>
</dbReference>
<evidence type="ECO:0000256" key="1">
    <source>
        <dbReference type="ARBA" id="ARBA00004651"/>
    </source>
</evidence>
<evidence type="ECO:0000313" key="12">
    <source>
        <dbReference type="EMBL" id="NIF22935.1"/>
    </source>
</evidence>
<evidence type="ECO:0000256" key="6">
    <source>
        <dbReference type="ARBA" id="ARBA00022801"/>
    </source>
</evidence>
<keyword evidence="7 10" id="KW-1133">Transmembrane helix</keyword>
<dbReference type="EC" id="3.1.4.52" evidence="2"/>
<dbReference type="RefSeq" id="WP_167015889.1">
    <property type="nucleotide sequence ID" value="NZ_VWXF01000006.1"/>
</dbReference>
<name>A0ABX0RC61_9GAMM</name>
<keyword evidence="3" id="KW-1003">Cell membrane</keyword>
<dbReference type="NCBIfam" id="NF007839">
    <property type="entry name" value="PRK10551.1"/>
    <property type="match status" value="1"/>
</dbReference>
<dbReference type="Pfam" id="PF12792">
    <property type="entry name" value="CSS-motif"/>
    <property type="match status" value="1"/>
</dbReference>
<dbReference type="EMBL" id="VWXF01000006">
    <property type="protein sequence ID" value="NIF22935.1"/>
    <property type="molecule type" value="Genomic_DNA"/>
</dbReference>
<dbReference type="PANTHER" id="PTHR33121:SF73">
    <property type="entry name" value="CYCLIC DI-GMP PHOSPHODIESTERASE PDEN-RELATED"/>
    <property type="match status" value="1"/>
</dbReference>
<keyword evidence="4" id="KW-0973">c-di-GMP</keyword>
<feature type="transmembrane region" description="Helical" evidence="10">
    <location>
        <begin position="17"/>
        <end position="37"/>
    </location>
</feature>
<protein>
    <recommendedName>
        <fullName evidence="2">cyclic-guanylate-specific phosphodiesterase</fullName>
        <ecNumber evidence="2">3.1.4.52</ecNumber>
    </recommendedName>
</protein>
<evidence type="ECO:0000256" key="3">
    <source>
        <dbReference type="ARBA" id="ARBA00022475"/>
    </source>
</evidence>
<dbReference type="Proteomes" id="UP001515683">
    <property type="component" value="Unassembled WGS sequence"/>
</dbReference>
<evidence type="ECO:0000313" key="13">
    <source>
        <dbReference type="Proteomes" id="UP001515683"/>
    </source>
</evidence>
<dbReference type="SUPFAM" id="SSF141868">
    <property type="entry name" value="EAL domain-like"/>
    <property type="match status" value="1"/>
</dbReference>
<dbReference type="InterPro" id="IPR050706">
    <property type="entry name" value="Cyclic-di-GMP_PDE-like"/>
</dbReference>
<dbReference type="CDD" id="cd01948">
    <property type="entry name" value="EAL"/>
    <property type="match status" value="1"/>
</dbReference>
<accession>A0ABX0RC61</accession>
<dbReference type="Pfam" id="PF00563">
    <property type="entry name" value="EAL"/>
    <property type="match status" value="1"/>
</dbReference>
<dbReference type="GO" id="GO:0071111">
    <property type="term" value="F:cyclic-guanylate-specific phosphodiesterase activity"/>
    <property type="evidence" value="ECO:0007669"/>
    <property type="project" value="UniProtKB-EC"/>
</dbReference>
<organism evidence="12 13">
    <name type="scientific">Candidatus Pantoea multigeneris</name>
    <dbReference type="NCBI Taxonomy" id="2608357"/>
    <lineage>
        <taxon>Bacteria</taxon>
        <taxon>Pseudomonadati</taxon>
        <taxon>Pseudomonadota</taxon>
        <taxon>Gammaproteobacteria</taxon>
        <taxon>Enterobacterales</taxon>
        <taxon>Erwiniaceae</taxon>
        <taxon>Pantoea</taxon>
    </lineage>
</organism>
<comment type="subcellular location">
    <subcellularLocation>
        <location evidence="1">Cell membrane</location>
        <topology evidence="1">Multi-pass membrane protein</topology>
    </subcellularLocation>
</comment>
<feature type="transmembrane region" description="Helical" evidence="10">
    <location>
        <begin position="239"/>
        <end position="262"/>
    </location>
</feature>
<keyword evidence="6 12" id="KW-0378">Hydrolase</keyword>
<dbReference type="InterPro" id="IPR035919">
    <property type="entry name" value="EAL_sf"/>
</dbReference>
<comment type="caution">
    <text evidence="12">The sequence shown here is derived from an EMBL/GenBank/DDBJ whole genome shotgun (WGS) entry which is preliminary data.</text>
</comment>
<evidence type="ECO:0000256" key="7">
    <source>
        <dbReference type="ARBA" id="ARBA00022989"/>
    </source>
</evidence>
<feature type="domain" description="EAL" evidence="11">
    <location>
        <begin position="262"/>
        <end position="515"/>
    </location>
</feature>
<dbReference type="PROSITE" id="PS50883">
    <property type="entry name" value="EAL"/>
    <property type="match status" value="1"/>
</dbReference>
<keyword evidence="13" id="KW-1185">Reference proteome</keyword>
<dbReference type="PANTHER" id="PTHR33121">
    <property type="entry name" value="CYCLIC DI-GMP PHOSPHODIESTERASE PDEF"/>
    <property type="match status" value="1"/>
</dbReference>
<evidence type="ECO:0000256" key="4">
    <source>
        <dbReference type="ARBA" id="ARBA00022636"/>
    </source>
</evidence>
<keyword evidence="8 10" id="KW-0472">Membrane</keyword>
<evidence type="ECO:0000256" key="10">
    <source>
        <dbReference type="SAM" id="Phobius"/>
    </source>
</evidence>
<evidence type="ECO:0000256" key="2">
    <source>
        <dbReference type="ARBA" id="ARBA00012282"/>
    </source>
</evidence>
<proteinExistence type="predicted"/>
<reference evidence="12 13" key="1">
    <citation type="journal article" date="2019" name="bioRxiv">
        <title>Bacteria contribute to plant secondary compound degradation in a generalist herbivore system.</title>
        <authorList>
            <person name="Francoeur C.B."/>
            <person name="Khadempour L."/>
            <person name="Moreira-Soto R.D."/>
            <person name="Gotting K."/>
            <person name="Book A.J."/>
            <person name="Pinto-Tomas A.A."/>
            <person name="Keefover-Ring K."/>
            <person name="Currie C.R."/>
        </authorList>
    </citation>
    <scope>NUCLEOTIDE SEQUENCE [LARGE SCALE GENOMIC DNA]</scope>
    <source>
        <strain evidence="12">Acro-835</strain>
    </source>
</reference>
<keyword evidence="5 10" id="KW-0812">Transmembrane</keyword>
<evidence type="ECO:0000256" key="5">
    <source>
        <dbReference type="ARBA" id="ARBA00022692"/>
    </source>
</evidence>
<evidence type="ECO:0000256" key="8">
    <source>
        <dbReference type="ARBA" id="ARBA00023136"/>
    </source>
</evidence>